<accession>A0A852RJ30</accession>
<dbReference type="RefSeq" id="WP_185987860.1">
    <property type="nucleotide sequence ID" value="NZ_BAAALZ010000006.1"/>
</dbReference>
<protein>
    <recommendedName>
        <fullName evidence="5">DUF917 domain-containing protein</fullName>
    </recommendedName>
</protein>
<evidence type="ECO:0000259" key="2">
    <source>
        <dbReference type="Pfam" id="PF20906"/>
    </source>
</evidence>
<dbReference type="InterPro" id="IPR024071">
    <property type="entry name" value="S-Me-THD_C_sf"/>
</dbReference>
<keyword evidence="4" id="KW-1185">Reference proteome</keyword>
<evidence type="ECO:0000313" key="4">
    <source>
        <dbReference type="Proteomes" id="UP000586095"/>
    </source>
</evidence>
<dbReference type="InterPro" id="IPR027479">
    <property type="entry name" value="S-Me-THD_N_sf"/>
</dbReference>
<dbReference type="Pfam" id="PF20906">
    <property type="entry name" value="S-Me-THD_C"/>
    <property type="match status" value="1"/>
</dbReference>
<feature type="domain" description="S-Me-THD N-terminal" evidence="1">
    <location>
        <begin position="9"/>
        <end position="165"/>
    </location>
</feature>
<dbReference type="Gene3D" id="3.40.1610.10">
    <property type="entry name" value="CV3147-like domain"/>
    <property type="match status" value="1"/>
</dbReference>
<evidence type="ECO:0000313" key="3">
    <source>
        <dbReference type="EMBL" id="NYD28164.1"/>
    </source>
</evidence>
<dbReference type="SUPFAM" id="SSF160991">
    <property type="entry name" value="CV3147-like"/>
    <property type="match status" value="1"/>
</dbReference>
<dbReference type="Proteomes" id="UP000586095">
    <property type="component" value="Unassembled WGS sequence"/>
</dbReference>
<dbReference type="Pfam" id="PF06032">
    <property type="entry name" value="S-Me-THD_N"/>
    <property type="match status" value="1"/>
</dbReference>
<name>A0A852RJ30_9MICO</name>
<comment type="caution">
    <text evidence="3">The sequence shown here is derived from an EMBL/GenBank/DDBJ whole genome shotgun (WGS) entry which is preliminary data.</text>
</comment>
<reference evidence="3 4" key="1">
    <citation type="submission" date="2020-07" db="EMBL/GenBank/DDBJ databases">
        <title>Sequencing the genomes of 1000 actinobacteria strains.</title>
        <authorList>
            <person name="Klenk H.-P."/>
        </authorList>
    </citation>
    <scope>NUCLEOTIDE SEQUENCE [LARGE SCALE GENOMIC DNA]</scope>
    <source>
        <strain evidence="3 4">DSM 17380</strain>
    </source>
</reference>
<dbReference type="AlphaFoldDB" id="A0A852RJ30"/>
<dbReference type="Gene3D" id="2.40.390.10">
    <property type="entry name" value="CV3147-like"/>
    <property type="match status" value="1"/>
</dbReference>
<sequence>MKTLDEREIQDLYTGSVFAACMIDPDWAREQADRLLALFTETDARPMLCEPAELDPEGLVVAVGFVSNGLPPAELRPVGDEFVRCLQLIERELGRPVVGVMPLAAAGVNAMVPPLVALQAGLPLVDADPMGRVFPLVSQTVFTVAGLPAGPVAAAGATGEAAVVQVEEPVRVDRVLRALAGVYGGWAATASYPMTGATLAAAGVQGSTTRLLRIGGILNADTSIREKYDALGRMDGMKLRVRARVSGVAWTASATQPGQTARPSSVTLVGEPNGRIVQLEIQDEVLLLMVDGVVRAAVPDIITILDARDGTPATLEDLWAGNTIDILVMTADAAWYSPAGMKLAGPTAFAALGVQQ</sequence>
<gene>
    <name evidence="3" type="ORF">BJ960_002967</name>
</gene>
<evidence type="ECO:0008006" key="5">
    <source>
        <dbReference type="Google" id="ProtNLM"/>
    </source>
</evidence>
<organism evidence="3 4">
    <name type="scientific">Leucobacter aridicollis</name>
    <dbReference type="NCBI Taxonomy" id="283878"/>
    <lineage>
        <taxon>Bacteria</taxon>
        <taxon>Bacillati</taxon>
        <taxon>Actinomycetota</taxon>
        <taxon>Actinomycetes</taxon>
        <taxon>Micrococcales</taxon>
        <taxon>Microbacteriaceae</taxon>
        <taxon>Leucobacter</taxon>
    </lineage>
</organism>
<evidence type="ECO:0000259" key="1">
    <source>
        <dbReference type="Pfam" id="PF06032"/>
    </source>
</evidence>
<proteinExistence type="predicted"/>
<dbReference type="InterPro" id="IPR048350">
    <property type="entry name" value="S-Me-THD-like_C"/>
</dbReference>
<dbReference type="InterPro" id="IPR010318">
    <property type="entry name" value="S-Me-THD_N"/>
</dbReference>
<dbReference type="EMBL" id="JACCBD010000001">
    <property type="protein sequence ID" value="NYD28164.1"/>
    <property type="molecule type" value="Genomic_DNA"/>
</dbReference>
<feature type="domain" description="S-Me-THD-like C-terminal" evidence="2">
    <location>
        <begin position="170"/>
        <end position="350"/>
    </location>
</feature>